<dbReference type="InterPro" id="IPR006028">
    <property type="entry name" value="GABAA/Glycine_rcpt"/>
</dbReference>
<evidence type="ECO:0000256" key="9">
    <source>
        <dbReference type="ARBA" id="ARBA00023136"/>
    </source>
</evidence>
<dbReference type="PRINTS" id="PR00253">
    <property type="entry name" value="GABAARECEPTR"/>
</dbReference>
<dbReference type="SUPFAM" id="SSF90112">
    <property type="entry name" value="Neurotransmitter-gated ion-channel transmembrane pore"/>
    <property type="match status" value="1"/>
</dbReference>
<feature type="transmembrane region" description="Helical" evidence="11">
    <location>
        <begin position="366"/>
        <end position="389"/>
    </location>
</feature>
<dbReference type="InterPro" id="IPR036719">
    <property type="entry name" value="Neuro-gated_channel_TM_sf"/>
</dbReference>
<dbReference type="GO" id="GO:0005230">
    <property type="term" value="F:extracellular ligand-gated monoatomic ion channel activity"/>
    <property type="evidence" value="ECO:0007669"/>
    <property type="project" value="InterPro"/>
</dbReference>
<evidence type="ECO:0000259" key="13">
    <source>
        <dbReference type="Pfam" id="PF02931"/>
    </source>
</evidence>
<feature type="transmembrane region" description="Helical" evidence="11">
    <location>
        <begin position="420"/>
        <end position="440"/>
    </location>
</feature>
<feature type="signal peptide" evidence="12">
    <location>
        <begin position="1"/>
        <end position="22"/>
    </location>
</feature>
<comment type="subcellular location">
    <subcellularLocation>
        <location evidence="2">Cell membrane</location>
    </subcellularLocation>
    <subcellularLocation>
        <location evidence="1">Membrane</location>
        <topology evidence="1">Multi-pass membrane protein</topology>
    </subcellularLocation>
</comment>
<sequence length="445" mass="51529">MTNILLFIHLYLLTQMAPLISSIGYGFSVGQSPWGGLESREGAVCNYVSKYGIQMNLSHELIAELEWKPSKSKRSTPPTTMLEWDERVQLNYNHLEKPQKNCSDEHWILEHLLKDYDKFRIPGEGNVRVEVEIWVQEVSKIIEITSEFELDIYVTEWWLDSRLAFSHLNPCKKNMSVDGARVLPEIWNPLGCFVNSKDATVHKSPFSNIFLQLIKLTGPCSNTFNRFPIDQQRCMLFYESFNHNYEQVQMEWTMSPIILLKPNITLPDYVLVDFKASSVKRLYPPGIWNELVATFTFKRLYGFYILQVYIPTYISVCMSWISFYLGKDNIPSRTMIGVNSLLSLTYQFGSVVANLPKTSDIKAIDVMILIAMGFIFSSLIELAVVGYLVSAQTEKNEKLHNCWWGCLCCPELTASKIDQVSFILFPTCFVIFNIWYWFIFMGRLR</sequence>
<evidence type="ECO:0000313" key="15">
    <source>
        <dbReference type="EMBL" id="CAD2157950.1"/>
    </source>
</evidence>
<keyword evidence="6 12" id="KW-0732">Signal</keyword>
<organism evidence="15 16">
    <name type="scientific">Meloidogyne enterolobii</name>
    <name type="common">Root-knot nematode worm</name>
    <name type="synonym">Meloidogyne mayaguensis</name>
    <dbReference type="NCBI Taxonomy" id="390850"/>
    <lineage>
        <taxon>Eukaryota</taxon>
        <taxon>Metazoa</taxon>
        <taxon>Ecdysozoa</taxon>
        <taxon>Nematoda</taxon>
        <taxon>Chromadorea</taxon>
        <taxon>Rhabditida</taxon>
        <taxon>Tylenchina</taxon>
        <taxon>Tylenchomorpha</taxon>
        <taxon>Tylenchoidea</taxon>
        <taxon>Meloidogynidae</taxon>
        <taxon>Meloidogyninae</taxon>
        <taxon>Meloidogyne</taxon>
    </lineage>
</organism>
<dbReference type="GO" id="GO:0005886">
    <property type="term" value="C:plasma membrane"/>
    <property type="evidence" value="ECO:0007669"/>
    <property type="project" value="UniProtKB-SubCell"/>
</dbReference>
<dbReference type="InterPro" id="IPR006202">
    <property type="entry name" value="Neur_chan_lig-bd"/>
</dbReference>
<keyword evidence="10" id="KW-0407">Ion channel</keyword>
<evidence type="ECO:0000256" key="3">
    <source>
        <dbReference type="ARBA" id="ARBA00022448"/>
    </source>
</evidence>
<evidence type="ECO:0000256" key="6">
    <source>
        <dbReference type="ARBA" id="ARBA00022729"/>
    </source>
</evidence>
<dbReference type="Pfam" id="PF02932">
    <property type="entry name" value="Neur_chan_memb"/>
    <property type="match status" value="1"/>
</dbReference>
<evidence type="ECO:0000259" key="14">
    <source>
        <dbReference type="Pfam" id="PF02932"/>
    </source>
</evidence>
<feature type="chain" id="PRO_5027558362" evidence="12">
    <location>
        <begin position="23"/>
        <end position="445"/>
    </location>
</feature>
<comment type="caution">
    <text evidence="15">The sequence shown here is derived from an EMBL/GenBank/DDBJ whole genome shotgun (WGS) entry which is preliminary data.</text>
</comment>
<dbReference type="PRINTS" id="PR00252">
    <property type="entry name" value="NRIONCHANNEL"/>
</dbReference>
<evidence type="ECO:0000256" key="5">
    <source>
        <dbReference type="ARBA" id="ARBA00022692"/>
    </source>
</evidence>
<dbReference type="SUPFAM" id="SSF63712">
    <property type="entry name" value="Nicotinic receptor ligand binding domain-like"/>
    <property type="match status" value="1"/>
</dbReference>
<dbReference type="CDD" id="cd18990">
    <property type="entry name" value="LGIC_ECD_GABAAR"/>
    <property type="match status" value="1"/>
</dbReference>
<gene>
    <name evidence="15" type="ORF">MENT_LOCUS12904</name>
</gene>
<evidence type="ECO:0000256" key="11">
    <source>
        <dbReference type="SAM" id="Phobius"/>
    </source>
</evidence>
<evidence type="ECO:0000313" key="16">
    <source>
        <dbReference type="Proteomes" id="UP000580250"/>
    </source>
</evidence>
<feature type="transmembrane region" description="Helical" evidence="11">
    <location>
        <begin position="301"/>
        <end position="325"/>
    </location>
</feature>
<dbReference type="OrthoDB" id="442503at2759"/>
<keyword evidence="7 11" id="KW-1133">Transmembrane helix</keyword>
<keyword evidence="9 11" id="KW-0472">Membrane</keyword>
<evidence type="ECO:0000256" key="1">
    <source>
        <dbReference type="ARBA" id="ARBA00004141"/>
    </source>
</evidence>
<dbReference type="InterPro" id="IPR006029">
    <property type="entry name" value="Neurotrans-gated_channel_TM"/>
</dbReference>
<dbReference type="AlphaFoldDB" id="A0A6V7UGY7"/>
<dbReference type="Gene3D" id="2.70.170.10">
    <property type="entry name" value="Neurotransmitter-gated ion-channel ligand-binding domain"/>
    <property type="match status" value="1"/>
</dbReference>
<feature type="domain" description="Neurotransmitter-gated ion-channel transmembrane" evidence="14">
    <location>
        <begin position="308"/>
        <end position="396"/>
    </location>
</feature>
<dbReference type="PANTHER" id="PTHR18945">
    <property type="entry name" value="NEUROTRANSMITTER GATED ION CHANNEL"/>
    <property type="match status" value="1"/>
</dbReference>
<dbReference type="Proteomes" id="UP000580250">
    <property type="component" value="Unassembled WGS sequence"/>
</dbReference>
<dbReference type="InterPro" id="IPR038050">
    <property type="entry name" value="Neuro_actylchol_rec"/>
</dbReference>
<reference evidence="15 16" key="1">
    <citation type="submission" date="2020-08" db="EMBL/GenBank/DDBJ databases">
        <authorList>
            <person name="Koutsovoulos G."/>
            <person name="Danchin GJ E."/>
        </authorList>
    </citation>
    <scope>NUCLEOTIDE SEQUENCE [LARGE SCALE GENOMIC DNA]</scope>
</reference>
<keyword evidence="3" id="KW-0813">Transport</keyword>
<dbReference type="InterPro" id="IPR036734">
    <property type="entry name" value="Neur_chan_lig-bd_sf"/>
</dbReference>
<dbReference type="CDD" id="cd19049">
    <property type="entry name" value="LGIC_TM_anion"/>
    <property type="match status" value="1"/>
</dbReference>
<accession>A0A6V7UGY7</accession>
<evidence type="ECO:0000256" key="10">
    <source>
        <dbReference type="ARBA" id="ARBA00023303"/>
    </source>
</evidence>
<protein>
    <submittedName>
        <fullName evidence="15">Uncharacterized protein</fullName>
    </submittedName>
</protein>
<evidence type="ECO:0000256" key="2">
    <source>
        <dbReference type="ARBA" id="ARBA00004236"/>
    </source>
</evidence>
<proteinExistence type="predicted"/>
<keyword evidence="4" id="KW-1003">Cell membrane</keyword>
<dbReference type="Pfam" id="PF02931">
    <property type="entry name" value="Neur_chan_LBD"/>
    <property type="match status" value="1"/>
</dbReference>
<keyword evidence="5 11" id="KW-0812">Transmembrane</keyword>
<feature type="domain" description="Neurotransmitter-gated ion-channel ligand-binding" evidence="13">
    <location>
        <begin position="108"/>
        <end position="299"/>
    </location>
</feature>
<evidence type="ECO:0000256" key="7">
    <source>
        <dbReference type="ARBA" id="ARBA00022989"/>
    </source>
</evidence>
<dbReference type="InterPro" id="IPR006201">
    <property type="entry name" value="Neur_channel"/>
</dbReference>
<name>A0A6V7UGY7_MELEN</name>
<dbReference type="EMBL" id="CAJEWN010000068">
    <property type="protein sequence ID" value="CAD2157950.1"/>
    <property type="molecule type" value="Genomic_DNA"/>
</dbReference>
<evidence type="ECO:0000256" key="8">
    <source>
        <dbReference type="ARBA" id="ARBA00023065"/>
    </source>
</evidence>
<keyword evidence="8" id="KW-0406">Ion transport</keyword>
<evidence type="ECO:0000256" key="12">
    <source>
        <dbReference type="SAM" id="SignalP"/>
    </source>
</evidence>
<dbReference type="GO" id="GO:0004888">
    <property type="term" value="F:transmembrane signaling receptor activity"/>
    <property type="evidence" value="ECO:0007669"/>
    <property type="project" value="InterPro"/>
</dbReference>
<dbReference type="Gene3D" id="1.20.58.390">
    <property type="entry name" value="Neurotransmitter-gated ion-channel transmembrane domain"/>
    <property type="match status" value="1"/>
</dbReference>
<evidence type="ECO:0000256" key="4">
    <source>
        <dbReference type="ARBA" id="ARBA00022475"/>
    </source>
</evidence>